<dbReference type="SUPFAM" id="SSF143597">
    <property type="entry name" value="YojJ-like"/>
    <property type="match status" value="1"/>
</dbReference>
<dbReference type="Proteomes" id="UP000419017">
    <property type="component" value="Unassembled WGS sequence"/>
</dbReference>
<dbReference type="GO" id="GO:0106408">
    <property type="term" value="F:diadenylate cyclase activity"/>
    <property type="evidence" value="ECO:0007669"/>
    <property type="project" value="UniProtKB-EC"/>
</dbReference>
<dbReference type="InterPro" id="IPR018906">
    <property type="entry name" value="DNA_integrity_scan_DisA_link"/>
</dbReference>
<keyword evidence="5" id="KW-0067">ATP-binding</keyword>
<evidence type="ECO:0000256" key="1">
    <source>
        <dbReference type="ARBA" id="ARBA00000877"/>
    </source>
</evidence>
<dbReference type="PANTHER" id="PTHR34185:SF3">
    <property type="entry name" value="DNA INTEGRITY SCANNING PROTEIN DISA"/>
    <property type="match status" value="1"/>
</dbReference>
<dbReference type="Gene3D" id="1.20.1260.110">
    <property type="entry name" value="DNA integrity scanning linker region"/>
    <property type="match status" value="1"/>
</dbReference>
<dbReference type="NCBIfam" id="NF010009">
    <property type="entry name" value="PRK13482.1"/>
    <property type="match status" value="1"/>
</dbReference>
<sequence length="356" mass="40859">MVEKDQNKILDEIFAVLAPGKPLRNAVDRIREASLGALIILTEPEEITYLMEGGFKLDTEFSPQKLYELAKMDGGIIVNREVTKIYGANLHLQPNHNIQTDESGTRHRTAHRIAKQTANMVITISERRNKVTVYKGDFKYTLDSIADLLIKSSQSVMSLEKYASLTTSYLTNLNYLEYEKLVTLEDIIAGIRIFTLLFKTDDNVEYYIRELGTEATTLQVQRAEVMLGQRNNFLNLIRDYYNDANEKKTNPEKIVEKISNIDITDENNIIKLLGYDPKQDNLEDVLIAKGYRLLNGINKLNKRDVENIIQRFTNINSILSASYDDLIQIKGINKIKGSVIMRTKERYKNIIELEKI</sequence>
<dbReference type="EMBL" id="CABWIB010000001">
    <property type="protein sequence ID" value="VWL84768.1"/>
    <property type="molecule type" value="Genomic_DNA"/>
</dbReference>
<keyword evidence="8" id="KW-1185">Reference proteome</keyword>
<name>A0A6I8M8Z3_9FUSO</name>
<dbReference type="Pfam" id="PF10635">
    <property type="entry name" value="DisA-linker"/>
    <property type="match status" value="1"/>
</dbReference>
<dbReference type="InterPro" id="IPR003390">
    <property type="entry name" value="DNA_integrity_scan_DisA_N"/>
</dbReference>
<dbReference type="PANTHER" id="PTHR34185">
    <property type="entry name" value="DIADENYLATE CYCLASE"/>
    <property type="match status" value="1"/>
</dbReference>
<comment type="catalytic activity">
    <reaction evidence="1">
        <text>2 ATP = 3',3'-c-di-AMP + 2 diphosphate</text>
        <dbReference type="Rhea" id="RHEA:35655"/>
        <dbReference type="ChEBI" id="CHEBI:30616"/>
        <dbReference type="ChEBI" id="CHEBI:33019"/>
        <dbReference type="ChEBI" id="CHEBI:71500"/>
        <dbReference type="EC" id="2.7.7.85"/>
    </reaction>
</comment>
<gene>
    <name evidence="7" type="ORF">OMES3154_00016</name>
</gene>
<keyword evidence="3" id="KW-0548">Nucleotidyltransferase</keyword>
<organism evidence="7 8">
    <name type="scientific">Oceanivirga miroungae</name>
    <dbReference type="NCBI Taxonomy" id="1130046"/>
    <lineage>
        <taxon>Bacteria</taxon>
        <taxon>Fusobacteriati</taxon>
        <taxon>Fusobacteriota</taxon>
        <taxon>Fusobacteriia</taxon>
        <taxon>Fusobacteriales</taxon>
        <taxon>Leptotrichiaceae</taxon>
        <taxon>Oceanivirga</taxon>
    </lineage>
</organism>
<feature type="domain" description="DAC" evidence="6">
    <location>
        <begin position="6"/>
        <end position="147"/>
    </location>
</feature>
<dbReference type="Gene3D" id="3.40.1700.10">
    <property type="entry name" value="DNA integrity scanning protein, DisA, N-terminal domain"/>
    <property type="match status" value="1"/>
</dbReference>
<evidence type="ECO:0000313" key="7">
    <source>
        <dbReference type="EMBL" id="VWL84768.1"/>
    </source>
</evidence>
<dbReference type="InterPro" id="IPR010994">
    <property type="entry name" value="RuvA_2-like"/>
</dbReference>
<evidence type="ECO:0000259" key="6">
    <source>
        <dbReference type="PROSITE" id="PS51794"/>
    </source>
</evidence>
<dbReference type="RefSeq" id="WP_156682824.1">
    <property type="nucleotide sequence ID" value="NZ_CABWIB010000001.1"/>
</dbReference>
<dbReference type="InterPro" id="IPR038331">
    <property type="entry name" value="DisA_sf"/>
</dbReference>
<reference evidence="7 8" key="1">
    <citation type="submission" date="2019-10" db="EMBL/GenBank/DDBJ databases">
        <authorList>
            <person name="Blom J."/>
        </authorList>
    </citation>
    <scope>NUCLEOTIDE SEQUENCE [LARGE SCALE GENOMIC DNA]</scope>
    <source>
        <strain evidence="7 8">ES3154-GLU</strain>
    </source>
</reference>
<dbReference type="AlphaFoldDB" id="A0A6I8M8Z3"/>
<evidence type="ECO:0000256" key="2">
    <source>
        <dbReference type="ARBA" id="ARBA00022679"/>
    </source>
</evidence>
<evidence type="ECO:0000313" key="8">
    <source>
        <dbReference type="Proteomes" id="UP000419017"/>
    </source>
</evidence>
<dbReference type="Pfam" id="PF02457">
    <property type="entry name" value="DAC"/>
    <property type="match status" value="1"/>
</dbReference>
<keyword evidence="2" id="KW-0808">Transferase</keyword>
<dbReference type="InterPro" id="IPR050338">
    <property type="entry name" value="DisA"/>
</dbReference>
<keyword evidence="4" id="KW-0547">Nucleotide-binding</keyword>
<dbReference type="GO" id="GO:0004016">
    <property type="term" value="F:adenylate cyclase activity"/>
    <property type="evidence" value="ECO:0007669"/>
    <property type="project" value="TreeGrafter"/>
</dbReference>
<evidence type="ECO:0000256" key="4">
    <source>
        <dbReference type="ARBA" id="ARBA00022741"/>
    </source>
</evidence>
<protein>
    <submittedName>
        <fullName evidence="7">DNA integrity scanning protein DisA</fullName>
    </submittedName>
</protein>
<dbReference type="Gene3D" id="1.10.150.20">
    <property type="entry name" value="5' to 3' exonuclease, C-terminal subdomain"/>
    <property type="match status" value="1"/>
</dbReference>
<evidence type="ECO:0000256" key="3">
    <source>
        <dbReference type="ARBA" id="ARBA00022695"/>
    </source>
</evidence>
<dbReference type="SUPFAM" id="SSF47781">
    <property type="entry name" value="RuvA domain 2-like"/>
    <property type="match status" value="1"/>
</dbReference>
<accession>A0A6I8M8Z3</accession>
<dbReference type="InterPro" id="IPR036888">
    <property type="entry name" value="DNA_integrity_DisA_N_sf"/>
</dbReference>
<dbReference type="GO" id="GO:0005524">
    <property type="term" value="F:ATP binding"/>
    <property type="evidence" value="ECO:0007669"/>
    <property type="project" value="UniProtKB-KW"/>
</dbReference>
<evidence type="ECO:0000256" key="5">
    <source>
        <dbReference type="ARBA" id="ARBA00022840"/>
    </source>
</evidence>
<proteinExistence type="predicted"/>
<dbReference type="PROSITE" id="PS51794">
    <property type="entry name" value="DAC"/>
    <property type="match status" value="1"/>
</dbReference>